<reference evidence="5 6" key="1">
    <citation type="submission" date="2022-04" db="EMBL/GenBank/DDBJ databases">
        <title>Spirosoma sp. strain RP8 genome sequencing and assembly.</title>
        <authorList>
            <person name="Jung Y."/>
        </authorList>
    </citation>
    <scope>NUCLEOTIDE SEQUENCE [LARGE SCALE GENOMIC DNA]</scope>
    <source>
        <strain evidence="5 6">RP8</strain>
    </source>
</reference>
<dbReference type="Gene3D" id="1.10.10.60">
    <property type="entry name" value="Homeodomain-like"/>
    <property type="match status" value="1"/>
</dbReference>
<dbReference type="InterPro" id="IPR018060">
    <property type="entry name" value="HTH_AraC"/>
</dbReference>
<proteinExistence type="predicted"/>
<dbReference type="RefSeq" id="WP_248480080.1">
    <property type="nucleotide sequence ID" value="NZ_JALPRF010000007.1"/>
</dbReference>
<dbReference type="Gene3D" id="2.60.120.10">
    <property type="entry name" value="Jelly Rolls"/>
    <property type="match status" value="1"/>
</dbReference>
<dbReference type="PANTHER" id="PTHR43280:SF32">
    <property type="entry name" value="TRANSCRIPTIONAL REGULATORY PROTEIN"/>
    <property type="match status" value="1"/>
</dbReference>
<keyword evidence="3" id="KW-0804">Transcription</keyword>
<dbReference type="InterPro" id="IPR009057">
    <property type="entry name" value="Homeodomain-like_sf"/>
</dbReference>
<keyword evidence="6" id="KW-1185">Reference proteome</keyword>
<keyword evidence="1" id="KW-0805">Transcription regulation</keyword>
<evidence type="ECO:0000256" key="1">
    <source>
        <dbReference type="ARBA" id="ARBA00023015"/>
    </source>
</evidence>
<dbReference type="Pfam" id="PF12833">
    <property type="entry name" value="HTH_18"/>
    <property type="match status" value="1"/>
</dbReference>
<evidence type="ECO:0000313" key="6">
    <source>
        <dbReference type="Proteomes" id="UP001202180"/>
    </source>
</evidence>
<dbReference type="EMBL" id="JALPRF010000007">
    <property type="protein sequence ID" value="MCK8495335.1"/>
    <property type="molecule type" value="Genomic_DNA"/>
</dbReference>
<evidence type="ECO:0000313" key="5">
    <source>
        <dbReference type="EMBL" id="MCK8495335.1"/>
    </source>
</evidence>
<dbReference type="InterPro" id="IPR037923">
    <property type="entry name" value="HTH-like"/>
</dbReference>
<dbReference type="SUPFAM" id="SSF46689">
    <property type="entry name" value="Homeodomain-like"/>
    <property type="match status" value="1"/>
</dbReference>
<dbReference type="InterPro" id="IPR014710">
    <property type="entry name" value="RmlC-like_jellyroll"/>
</dbReference>
<keyword evidence="2" id="KW-0238">DNA-binding</keyword>
<dbReference type="SMART" id="SM00342">
    <property type="entry name" value="HTH_ARAC"/>
    <property type="match status" value="1"/>
</dbReference>
<gene>
    <name evidence="5" type="ORF">M0L20_25950</name>
</gene>
<dbReference type="SUPFAM" id="SSF51215">
    <property type="entry name" value="Regulatory protein AraC"/>
    <property type="match status" value="1"/>
</dbReference>
<evidence type="ECO:0000259" key="4">
    <source>
        <dbReference type="PROSITE" id="PS01124"/>
    </source>
</evidence>
<dbReference type="PROSITE" id="PS01124">
    <property type="entry name" value="HTH_ARAC_FAMILY_2"/>
    <property type="match status" value="1"/>
</dbReference>
<name>A0ABT0HV01_9BACT</name>
<evidence type="ECO:0000256" key="2">
    <source>
        <dbReference type="ARBA" id="ARBA00023125"/>
    </source>
</evidence>
<accession>A0ABT0HV01</accession>
<protein>
    <submittedName>
        <fullName evidence="5">AraC family transcriptional regulator</fullName>
    </submittedName>
</protein>
<dbReference type="Proteomes" id="UP001202180">
    <property type="component" value="Unassembled WGS sequence"/>
</dbReference>
<organism evidence="5 6">
    <name type="scientific">Spirosoma liriopis</name>
    <dbReference type="NCBI Taxonomy" id="2937440"/>
    <lineage>
        <taxon>Bacteria</taxon>
        <taxon>Pseudomonadati</taxon>
        <taxon>Bacteroidota</taxon>
        <taxon>Cytophagia</taxon>
        <taxon>Cytophagales</taxon>
        <taxon>Cytophagaceae</taxon>
        <taxon>Spirosoma</taxon>
    </lineage>
</organism>
<sequence>MKEINRVNSFSGESFLERYVQPGSPTNWVLNADVSRFFIVPLEAMSQRMTLPIPPTRITNHLMLFLEEGQALMQVGSQAYQIRPHQCLFVPAGQVFSFDQVEPNRGYLCNFHNDFIIDRFARPDFLNELEFLQVWGNPHVRVDGSTSQFVTHLLSRLLHHYTADGLTQPDRIQAGLITLLCEIKQAHQSLLTSPPTQALLLTNQFIDRLFTYLRTYHLVSDYATLLSISPNHLNKVVKATTGKSPSQWIDEALVLEAKVLLHQTQLPVSEIAALVGIFDPSYFSRLFKKHAGVTPLAFRSMIETS</sequence>
<dbReference type="PRINTS" id="PR00032">
    <property type="entry name" value="HTHARAC"/>
</dbReference>
<comment type="caution">
    <text evidence="5">The sequence shown here is derived from an EMBL/GenBank/DDBJ whole genome shotgun (WGS) entry which is preliminary data.</text>
</comment>
<feature type="domain" description="HTH araC/xylS-type" evidence="4">
    <location>
        <begin position="203"/>
        <end position="301"/>
    </location>
</feature>
<dbReference type="InterPro" id="IPR020449">
    <property type="entry name" value="Tscrpt_reg_AraC-type_HTH"/>
</dbReference>
<dbReference type="PANTHER" id="PTHR43280">
    <property type="entry name" value="ARAC-FAMILY TRANSCRIPTIONAL REGULATOR"/>
    <property type="match status" value="1"/>
</dbReference>
<evidence type="ECO:0000256" key="3">
    <source>
        <dbReference type="ARBA" id="ARBA00023163"/>
    </source>
</evidence>